<dbReference type="InterPro" id="IPR025269">
    <property type="entry name" value="SAM-like_dom"/>
</dbReference>
<dbReference type="EMBL" id="JBHSYQ010000016">
    <property type="protein sequence ID" value="MFC6999551.1"/>
    <property type="molecule type" value="Genomic_DNA"/>
</dbReference>
<dbReference type="PANTHER" id="PTHR30349">
    <property type="entry name" value="PHAGE INTEGRASE-RELATED"/>
    <property type="match status" value="1"/>
</dbReference>
<keyword evidence="2 4" id="KW-0238">DNA-binding</keyword>
<dbReference type="InterPro" id="IPR011010">
    <property type="entry name" value="DNA_brk_join_enz"/>
</dbReference>
<gene>
    <name evidence="6" type="ORF">ACFQHR_18085</name>
</gene>
<dbReference type="InterPro" id="IPR013762">
    <property type="entry name" value="Integrase-like_cat_sf"/>
</dbReference>
<organism evidence="6 7">
    <name type="scientific">Rufibacter roseus</name>
    <dbReference type="NCBI Taxonomy" id="1567108"/>
    <lineage>
        <taxon>Bacteria</taxon>
        <taxon>Pseudomonadati</taxon>
        <taxon>Bacteroidota</taxon>
        <taxon>Cytophagia</taxon>
        <taxon>Cytophagales</taxon>
        <taxon>Hymenobacteraceae</taxon>
        <taxon>Rufibacter</taxon>
    </lineage>
</organism>
<dbReference type="Gene3D" id="1.10.443.10">
    <property type="entry name" value="Intergrase catalytic core"/>
    <property type="match status" value="1"/>
</dbReference>
<accession>A0ABW2DTI7</accession>
<dbReference type="InterPro" id="IPR050090">
    <property type="entry name" value="Tyrosine_recombinase_XerCD"/>
</dbReference>
<evidence type="ECO:0000313" key="6">
    <source>
        <dbReference type="EMBL" id="MFC6999551.1"/>
    </source>
</evidence>
<feature type="domain" description="Core-binding (CB)" evidence="5">
    <location>
        <begin position="134"/>
        <end position="227"/>
    </location>
</feature>
<reference evidence="7" key="1">
    <citation type="journal article" date="2019" name="Int. J. Syst. Evol. Microbiol.">
        <title>The Global Catalogue of Microorganisms (GCM) 10K type strain sequencing project: providing services to taxonomists for standard genome sequencing and annotation.</title>
        <authorList>
            <consortium name="The Broad Institute Genomics Platform"/>
            <consortium name="The Broad Institute Genome Sequencing Center for Infectious Disease"/>
            <person name="Wu L."/>
            <person name="Ma J."/>
        </authorList>
    </citation>
    <scope>NUCLEOTIDE SEQUENCE [LARGE SCALE GENOMIC DNA]</scope>
    <source>
        <strain evidence="7">CGMCC 4.7393</strain>
    </source>
</reference>
<evidence type="ECO:0000256" key="2">
    <source>
        <dbReference type="ARBA" id="ARBA00023125"/>
    </source>
</evidence>
<dbReference type="Pfam" id="PF13102">
    <property type="entry name" value="Phage_int_SAM_5"/>
    <property type="match status" value="1"/>
</dbReference>
<name>A0ABW2DTI7_9BACT</name>
<keyword evidence="1" id="KW-0229">DNA integration</keyword>
<dbReference type="SUPFAM" id="SSF56349">
    <property type="entry name" value="DNA breaking-rejoining enzymes"/>
    <property type="match status" value="1"/>
</dbReference>
<dbReference type="InterPro" id="IPR010998">
    <property type="entry name" value="Integrase_recombinase_N"/>
</dbReference>
<keyword evidence="7" id="KW-1185">Reference proteome</keyword>
<comment type="caution">
    <text evidence="6">The sequence shown here is derived from an EMBL/GenBank/DDBJ whole genome shotgun (WGS) entry which is preliminary data.</text>
</comment>
<dbReference type="PANTHER" id="PTHR30349:SF64">
    <property type="entry name" value="PROPHAGE INTEGRASE INTD-RELATED"/>
    <property type="match status" value="1"/>
</dbReference>
<dbReference type="Pfam" id="PF17293">
    <property type="entry name" value="Arm-DNA-bind_5"/>
    <property type="match status" value="1"/>
</dbReference>
<dbReference type="InterPro" id="IPR035386">
    <property type="entry name" value="Arm-DNA-bind_5"/>
</dbReference>
<protein>
    <submittedName>
        <fullName evidence="6">Phage integrase SAM-like domain-containing protein</fullName>
    </submittedName>
</protein>
<evidence type="ECO:0000313" key="7">
    <source>
        <dbReference type="Proteomes" id="UP001596405"/>
    </source>
</evidence>
<dbReference type="PROSITE" id="PS51900">
    <property type="entry name" value="CB"/>
    <property type="match status" value="1"/>
</dbReference>
<evidence type="ECO:0000259" key="5">
    <source>
        <dbReference type="PROSITE" id="PS51900"/>
    </source>
</evidence>
<dbReference type="RefSeq" id="WP_066621230.1">
    <property type="nucleotide sequence ID" value="NZ_JBHSYQ010000016.1"/>
</dbReference>
<proteinExistence type="predicted"/>
<dbReference type="Proteomes" id="UP001596405">
    <property type="component" value="Unassembled WGS sequence"/>
</dbReference>
<evidence type="ECO:0000256" key="3">
    <source>
        <dbReference type="ARBA" id="ARBA00023172"/>
    </source>
</evidence>
<dbReference type="Gene3D" id="1.10.150.130">
    <property type="match status" value="1"/>
</dbReference>
<evidence type="ECO:0000256" key="1">
    <source>
        <dbReference type="ARBA" id="ARBA00022908"/>
    </source>
</evidence>
<evidence type="ECO:0000256" key="4">
    <source>
        <dbReference type="PROSITE-ProRule" id="PRU01248"/>
    </source>
</evidence>
<dbReference type="InterPro" id="IPR044068">
    <property type="entry name" value="CB"/>
</dbReference>
<sequence length="469" mass="54696">MKITREFRKDKINKSGYAPIRITAHYDGVRVRISPEESAHKDSWDPRFQKVLDTQPYYQRINDKLDTWCKHIRNIIEDAKKLGKTPTEEELKAALHLALNPPQEKTEVDELVDSLLFPNTQEPELEPVSAEDPSSFFNLFERWISYKETTLDKFGKHLSPDTIQSYRASKERFQDYEKKNEMSVTLTGMDLKFYDSFKKYMITDLKQSINTFSKHIGRLKEFLEWCEDEDLPVNRKFRKFGTPEIYDPVEALSEQEVMQIREFDFRTLASIQFIKDEFKEKFKMPMNHLMLAQRLNTLEQMRDVFLMCCYTGMRISDMYTFMPHHIKGNIIIKHGGKTIKHGIIYYIPFFDDYLFKPVELVEKYAGGQDTCMPVNWDINTHLKTIQKLVGITRLNLTTKIGRKTFATLKLYQGVPRHVVMQATGHKTEKSFNAYIGVDTLKVIEVFTKHSAASSLGGQKWGADSQLASA</sequence>
<keyword evidence="3" id="KW-0233">DNA recombination</keyword>